<dbReference type="PANTHER" id="PTHR38248">
    <property type="entry name" value="FUNK1 6"/>
    <property type="match status" value="1"/>
</dbReference>
<dbReference type="InterPro" id="IPR040976">
    <property type="entry name" value="Pkinase_fungal"/>
</dbReference>
<evidence type="ECO:0000313" key="4">
    <source>
        <dbReference type="Proteomes" id="UP000092993"/>
    </source>
</evidence>
<proteinExistence type="predicted"/>
<dbReference type="SUPFAM" id="SSF56112">
    <property type="entry name" value="Protein kinase-like (PK-like)"/>
    <property type="match status" value="1"/>
</dbReference>
<dbReference type="Proteomes" id="UP000092993">
    <property type="component" value="Unassembled WGS sequence"/>
</dbReference>
<organism evidence="3 4">
    <name type="scientific">Grifola frondosa</name>
    <name type="common">Maitake</name>
    <name type="synonym">Polyporus frondosus</name>
    <dbReference type="NCBI Taxonomy" id="5627"/>
    <lineage>
        <taxon>Eukaryota</taxon>
        <taxon>Fungi</taxon>
        <taxon>Dikarya</taxon>
        <taxon>Basidiomycota</taxon>
        <taxon>Agaricomycotina</taxon>
        <taxon>Agaricomycetes</taxon>
        <taxon>Polyporales</taxon>
        <taxon>Grifolaceae</taxon>
        <taxon>Grifola</taxon>
    </lineage>
</organism>
<gene>
    <name evidence="3" type="ORF">A0H81_08659</name>
</gene>
<feature type="domain" description="Fungal-type protein kinase" evidence="2">
    <location>
        <begin position="219"/>
        <end position="394"/>
    </location>
</feature>
<feature type="region of interest" description="Disordered" evidence="1">
    <location>
        <begin position="751"/>
        <end position="838"/>
    </location>
</feature>
<dbReference type="OrthoDB" id="3265188at2759"/>
<dbReference type="InterPro" id="IPR011009">
    <property type="entry name" value="Kinase-like_dom_sf"/>
</dbReference>
<dbReference type="Pfam" id="PF17667">
    <property type="entry name" value="Pkinase_fungal"/>
    <property type="match status" value="1"/>
</dbReference>
<feature type="region of interest" description="Disordered" evidence="1">
    <location>
        <begin position="544"/>
        <end position="574"/>
    </location>
</feature>
<evidence type="ECO:0000256" key="1">
    <source>
        <dbReference type="SAM" id="MobiDB-lite"/>
    </source>
</evidence>
<dbReference type="PANTHER" id="PTHR38248:SF2">
    <property type="entry name" value="FUNK1 11"/>
    <property type="match status" value="1"/>
</dbReference>
<keyword evidence="4" id="KW-1185">Reference proteome</keyword>
<dbReference type="AlphaFoldDB" id="A0A1C7M3W6"/>
<reference evidence="3 4" key="1">
    <citation type="submission" date="2016-03" db="EMBL/GenBank/DDBJ databases">
        <title>Whole genome sequencing of Grifola frondosa 9006-11.</title>
        <authorList>
            <person name="Min B."/>
            <person name="Park H."/>
            <person name="Kim J.-G."/>
            <person name="Cho H."/>
            <person name="Oh Y.-L."/>
            <person name="Kong W.-S."/>
            <person name="Choi I.-G."/>
        </authorList>
    </citation>
    <scope>NUCLEOTIDE SEQUENCE [LARGE SCALE GENOMIC DNA]</scope>
    <source>
        <strain evidence="3 4">9006-11</strain>
    </source>
</reference>
<sequence>MVPLSKASASAVNTPMALYKSSDQTGGFNPKEAKSRNYRNVQEAEKFILGPMAVEEFLDAFLKDCNADQRKNRMRTPTKAFNAVPSCGEKASDIVRPLLAALNSSTKHKSRCPGFTFENTSARVKHPDRLNSMKPDICCFASRDRNTIRNKDFFCDPSPDADADTRSSHQFILDIDDEDIREQAKNEETVFREAITAHVKFQLGVEGDDLQNAVREHYKTGAVATIQVLKSVVSPLWLVGRGTRGYWAVDKETGHVVFLKDTWRYDADETDIEGNVLQELNAHDVHYIPTVICHGDVCGSSVEGDNGLQCTATGRYASKPWVCGKDRRKISVSKHIHYRLVEGTVGYSLKRFKGTEELLHSTYDILQAMIDASKKDSRIHRDISLGNIILVREPESRGTWQYMSCNVLLDENVIHSLPDDMESLLYVILYCSLRWLPHNEVSWSLKRIIRTIFHERQHLHGEDLGGDAKFAQLRTRTYTRDIAFAHAEIHQWLNAAMDHRSPVGNPQPLQFPEKWTDTKHLDLFWSEFLTSHSLQTNDRIERDLSDSLSESEPTTSDATPASLSSVKQRSPVKRSLEELQPSQLIVEMPVASGEAISLIGSFLVGPSSKERPVTTGELSVLSSLIDRNHTYHFQWKKSTWQFMSSRILEDQHVPHTLQDDMESILYVVLFCSLRWLPHNQSGTDLQNIIQQQSDKLHDRDVGGNSNYKIINSRSRKYTRAIFFTNTPLHFWFNTAIDYQLYDTIRIGKRNASKVKESQVPRHTLAESAATKPYETTIPSGNRSSRKRKDVASPEDHGEGEDNQPEGDVTPAGRLSHGSTSHAKKTGRPKKKVRFVVHS</sequence>
<dbReference type="EMBL" id="LUGG01000011">
    <property type="protein sequence ID" value="OBZ71187.1"/>
    <property type="molecule type" value="Genomic_DNA"/>
</dbReference>
<name>A0A1C7M3W6_GRIFR</name>
<comment type="caution">
    <text evidence="3">The sequence shown here is derived from an EMBL/GenBank/DDBJ whole genome shotgun (WGS) entry which is preliminary data.</text>
</comment>
<protein>
    <recommendedName>
        <fullName evidence="2">Fungal-type protein kinase domain-containing protein</fullName>
    </recommendedName>
</protein>
<evidence type="ECO:0000313" key="3">
    <source>
        <dbReference type="EMBL" id="OBZ71187.1"/>
    </source>
</evidence>
<accession>A0A1C7M3W6</accession>
<feature type="compositionally biased region" description="Basic residues" evidence="1">
    <location>
        <begin position="821"/>
        <end position="838"/>
    </location>
</feature>
<feature type="compositionally biased region" description="Polar residues" evidence="1">
    <location>
        <begin position="557"/>
        <end position="568"/>
    </location>
</feature>
<feature type="compositionally biased region" description="Low complexity" evidence="1">
    <location>
        <begin position="546"/>
        <end position="556"/>
    </location>
</feature>
<evidence type="ECO:0000259" key="2">
    <source>
        <dbReference type="Pfam" id="PF17667"/>
    </source>
</evidence>